<accession>A0ABU1WKD7</accession>
<dbReference type="Gene3D" id="3.50.50.60">
    <property type="entry name" value="FAD/NAD(P)-binding domain"/>
    <property type="match status" value="2"/>
</dbReference>
<organism evidence="2 3">
    <name type="scientific">Hydrogenophaga palleronii</name>
    <dbReference type="NCBI Taxonomy" id="65655"/>
    <lineage>
        <taxon>Bacteria</taxon>
        <taxon>Pseudomonadati</taxon>
        <taxon>Pseudomonadota</taxon>
        <taxon>Betaproteobacteria</taxon>
        <taxon>Burkholderiales</taxon>
        <taxon>Comamonadaceae</taxon>
        <taxon>Hydrogenophaga</taxon>
    </lineage>
</organism>
<dbReference type="Pfam" id="PF00724">
    <property type="entry name" value="Oxidored_FMN"/>
    <property type="match status" value="1"/>
</dbReference>
<keyword evidence="3" id="KW-1185">Reference proteome</keyword>
<sequence length="823" mass="91541">MNTPIPALRRILCIGGGPAGLYFALLMKRRFPDLQVTVVERNRPFDTFGWGVVFSDQTLQNLKVADPESAQLIGDAFNHWDDIEVFYKGRSVRSGGHGFCGIGRKRLLNILQERCIALGVDLVFETDVTDDQALARQYDADLVIASDGLNSRIRTRYEATYQPDIDARQCRFVWLGTHKTFDAFTFAFEKTEHGWFQAHAYKFDGETSTFIVETPEEVWRAHSIEDMSQDEGIAFCEKLFAKYLDGNALISNAKHLRGSANWIRFPRVICKTWVHWQELGPHAPPLRGSLPQDGEGSRSLPGPGADLARRIPIVLMGDAAHTAHFSIGSGTKLALEDAIDLADEFRDAAGRSESMAEVLQSYEARRSVEVLKIQNAARNSTEWFENVDRYTGMEIEQFSYSLLTRSQRISHENLRLRDAKWLEGYEAWLETKTRPGTARKKHPTPPMLLPLKVRNVELKNRIVVSPMAQYKCTDGIAGDWHLMHLGARAVGGAALVMVEMTSPTPEGRITPGCPGLWNAQQQTAFQRIVDFVHGQSSAQIGLQLGHSGPKGSTQLGWEQIDEPLHADNWPILSASAVPYGAQNQVPRAMTRADMDAMTAAFVESTRRAAEVGFDWLELHCAHGYLLSAFICPLTNQRTDDYGGSLENRCRYPLEVFTAMRAVWPADKPMSVRISAHDWAPGGNTPDDAVVMARLFKAAGCDVIDVSSGQTTRAAKPVYGRMYQTPFADRIRNEVDILTMAVGAISEADHANSIIGAGRADLCAVARPHLANPAWTLHEAAKLQTRAVDWPRPYESGRDQLYREIARQQALQGTAIPQDPAETT</sequence>
<protein>
    <submittedName>
        <fullName evidence="2">Anthraniloyl-CoA monooxygenase</fullName>
        <ecNumber evidence="2">1.14.13.40</ecNumber>
    </submittedName>
</protein>
<dbReference type="InterPro" id="IPR001155">
    <property type="entry name" value="OxRdtase_FMN_N"/>
</dbReference>
<dbReference type="EC" id="1.14.13.40" evidence="2"/>
<dbReference type="EMBL" id="JAVDWU010000003">
    <property type="protein sequence ID" value="MDR7149669.1"/>
    <property type="molecule type" value="Genomic_DNA"/>
</dbReference>
<dbReference type="InterPro" id="IPR036188">
    <property type="entry name" value="FAD/NAD-bd_sf"/>
</dbReference>
<dbReference type="SUPFAM" id="SSF51905">
    <property type="entry name" value="FAD/NAD(P)-binding domain"/>
    <property type="match status" value="1"/>
</dbReference>
<proteinExistence type="predicted"/>
<dbReference type="CDD" id="cd02932">
    <property type="entry name" value="OYE_YqiM_FMN"/>
    <property type="match status" value="1"/>
</dbReference>
<dbReference type="SUPFAM" id="SSF51395">
    <property type="entry name" value="FMN-linked oxidoreductases"/>
    <property type="match status" value="1"/>
</dbReference>
<reference evidence="2 3" key="1">
    <citation type="submission" date="2023-07" db="EMBL/GenBank/DDBJ databases">
        <title>Sorghum-associated microbial communities from plants grown in Nebraska, USA.</title>
        <authorList>
            <person name="Schachtman D."/>
        </authorList>
    </citation>
    <scope>NUCLEOTIDE SEQUENCE [LARGE SCALE GENOMIC DNA]</scope>
    <source>
        <strain evidence="2 3">4249</strain>
    </source>
</reference>
<evidence type="ECO:0000313" key="2">
    <source>
        <dbReference type="EMBL" id="MDR7149669.1"/>
    </source>
</evidence>
<keyword evidence="2" id="KW-0560">Oxidoreductase</keyword>
<feature type="domain" description="NADH:flavin oxidoreductase/NADH oxidase N-terminal" evidence="1">
    <location>
        <begin position="449"/>
        <end position="777"/>
    </location>
</feature>
<gene>
    <name evidence="2" type="ORF">J2W49_001624</name>
</gene>
<evidence type="ECO:0000259" key="1">
    <source>
        <dbReference type="Pfam" id="PF00724"/>
    </source>
</evidence>
<dbReference type="PRINTS" id="PR00420">
    <property type="entry name" value="RNGMNOXGNASE"/>
</dbReference>
<dbReference type="PANTHER" id="PTHR43303:SF3">
    <property type="entry name" value="BLR3436 PROTEIN"/>
    <property type="match status" value="1"/>
</dbReference>
<dbReference type="PANTHER" id="PTHR43303">
    <property type="entry name" value="NADPH DEHYDROGENASE C23G7.10C-RELATED"/>
    <property type="match status" value="1"/>
</dbReference>
<keyword evidence="2" id="KW-0503">Monooxygenase</keyword>
<dbReference type="NCBIfam" id="NF006101">
    <property type="entry name" value="PRK08255.1"/>
    <property type="match status" value="1"/>
</dbReference>
<dbReference type="InterPro" id="IPR044152">
    <property type="entry name" value="YqjM-like"/>
</dbReference>
<dbReference type="RefSeq" id="WP_310314103.1">
    <property type="nucleotide sequence ID" value="NZ_JAVDWU010000003.1"/>
</dbReference>
<dbReference type="Gene3D" id="3.30.9.20">
    <property type="match status" value="1"/>
</dbReference>
<comment type="caution">
    <text evidence="2">The sequence shown here is derived from an EMBL/GenBank/DDBJ whole genome shotgun (WGS) entry which is preliminary data.</text>
</comment>
<dbReference type="Proteomes" id="UP001265700">
    <property type="component" value="Unassembled WGS sequence"/>
</dbReference>
<evidence type="ECO:0000313" key="3">
    <source>
        <dbReference type="Proteomes" id="UP001265700"/>
    </source>
</evidence>
<dbReference type="InterPro" id="IPR013785">
    <property type="entry name" value="Aldolase_TIM"/>
</dbReference>
<dbReference type="GO" id="GO:0018673">
    <property type="term" value="F:anthraniloyl-CoA monooxygenase activity"/>
    <property type="evidence" value="ECO:0007669"/>
    <property type="project" value="UniProtKB-EC"/>
</dbReference>
<dbReference type="Gene3D" id="3.20.20.70">
    <property type="entry name" value="Aldolase class I"/>
    <property type="match status" value="1"/>
</dbReference>
<name>A0ABU1WKD7_9BURK</name>